<feature type="region of interest" description="Disordered" evidence="1">
    <location>
        <begin position="93"/>
        <end position="123"/>
    </location>
</feature>
<comment type="caution">
    <text evidence="2">The sequence shown here is derived from an EMBL/GenBank/DDBJ whole genome shotgun (WGS) entry which is preliminary data.</text>
</comment>
<dbReference type="AlphaFoldDB" id="A0A7X6K752"/>
<evidence type="ECO:0000256" key="1">
    <source>
        <dbReference type="SAM" id="MobiDB-lite"/>
    </source>
</evidence>
<name>A0A7X6K752_9MICC</name>
<dbReference type="EMBL" id="JAAZSQ010000023">
    <property type="protein sequence ID" value="NKX56392.1"/>
    <property type="molecule type" value="Genomic_DNA"/>
</dbReference>
<organism evidence="2 3">
    <name type="scientific">Arthrobacter mobilis</name>
    <dbReference type="NCBI Taxonomy" id="2724944"/>
    <lineage>
        <taxon>Bacteria</taxon>
        <taxon>Bacillati</taxon>
        <taxon>Actinomycetota</taxon>
        <taxon>Actinomycetes</taxon>
        <taxon>Micrococcales</taxon>
        <taxon>Micrococcaceae</taxon>
        <taxon>Arthrobacter</taxon>
    </lineage>
</organism>
<reference evidence="2 3" key="1">
    <citation type="submission" date="2020-04" db="EMBL/GenBank/DDBJ databases">
        <title>Arthrobacter sp. nov.</title>
        <authorList>
            <person name="Liu S."/>
        </authorList>
    </citation>
    <scope>NUCLEOTIDE SEQUENCE [LARGE SCALE GENOMIC DNA]</scope>
    <source>
        <strain evidence="2 3">E918</strain>
    </source>
</reference>
<protein>
    <submittedName>
        <fullName evidence="2">Uncharacterized protein</fullName>
    </submittedName>
</protein>
<sequence>MKNGSEAAPAAYTLTAAQGGGFSQGASQRILAILGDGSLNASRREAEVAKHLESLDGATFRHHYYGFLTTAAAHRNQAEPLQEAVQQAVALNTEARAGKRRADLETPRQEARKRPLLQRILGR</sequence>
<proteinExistence type="predicted"/>
<accession>A0A7X6K752</accession>
<evidence type="ECO:0000313" key="2">
    <source>
        <dbReference type="EMBL" id="NKX56392.1"/>
    </source>
</evidence>
<keyword evidence="3" id="KW-1185">Reference proteome</keyword>
<feature type="compositionally biased region" description="Basic and acidic residues" evidence="1">
    <location>
        <begin position="96"/>
        <end position="113"/>
    </location>
</feature>
<dbReference type="RefSeq" id="WP_168488622.1">
    <property type="nucleotide sequence ID" value="NZ_JAAZSQ010000023.1"/>
</dbReference>
<dbReference type="Proteomes" id="UP000544090">
    <property type="component" value="Unassembled WGS sequence"/>
</dbReference>
<evidence type="ECO:0000313" key="3">
    <source>
        <dbReference type="Proteomes" id="UP000544090"/>
    </source>
</evidence>
<gene>
    <name evidence="2" type="ORF">HGG74_18050</name>
</gene>